<evidence type="ECO:0000313" key="1">
    <source>
        <dbReference type="EMBL" id="CAI8017129.1"/>
    </source>
</evidence>
<dbReference type="AlphaFoldDB" id="A0AA35RSW7"/>
<keyword evidence="2" id="KW-1185">Reference proteome</keyword>
<comment type="caution">
    <text evidence="1">The sequence shown here is derived from an EMBL/GenBank/DDBJ whole genome shotgun (WGS) entry which is preliminary data.</text>
</comment>
<organism evidence="1 2">
    <name type="scientific">Geodia barretti</name>
    <name type="common">Barrett's horny sponge</name>
    <dbReference type="NCBI Taxonomy" id="519541"/>
    <lineage>
        <taxon>Eukaryota</taxon>
        <taxon>Metazoa</taxon>
        <taxon>Porifera</taxon>
        <taxon>Demospongiae</taxon>
        <taxon>Heteroscleromorpha</taxon>
        <taxon>Tetractinellida</taxon>
        <taxon>Astrophorina</taxon>
        <taxon>Geodiidae</taxon>
        <taxon>Geodia</taxon>
    </lineage>
</organism>
<reference evidence="1" key="1">
    <citation type="submission" date="2023-03" db="EMBL/GenBank/DDBJ databases">
        <authorList>
            <person name="Steffen K."/>
            <person name="Cardenas P."/>
        </authorList>
    </citation>
    <scope>NUCLEOTIDE SEQUENCE</scope>
</reference>
<dbReference type="Proteomes" id="UP001174909">
    <property type="component" value="Unassembled WGS sequence"/>
</dbReference>
<proteinExistence type="predicted"/>
<name>A0AA35RSW7_GEOBA</name>
<evidence type="ECO:0000313" key="2">
    <source>
        <dbReference type="Proteomes" id="UP001174909"/>
    </source>
</evidence>
<accession>A0AA35RSW7</accession>
<dbReference type="EMBL" id="CASHTH010001594">
    <property type="protein sequence ID" value="CAI8017129.1"/>
    <property type="molecule type" value="Genomic_DNA"/>
</dbReference>
<sequence>MNPQSWLCPPSTPFSPTLPLITNSPSHLPTLKTPPPQKTFLFWTDLGLPDEISLLISDNRTVLELSGAASAEIYSSALSSVVYQNSKLANIIENQPDLTPRQGTWDQDK</sequence>
<protein>
    <submittedName>
        <fullName evidence="1">Uncharacterized protein</fullName>
    </submittedName>
</protein>
<gene>
    <name evidence="1" type="ORF">GBAR_LOCUS10450</name>
</gene>